<sequence length="278" mass="29662">MSSEADLLAPEPSQLAAVAFIRAALAHDPPEQRERLLVAMATVLGSLGNRLLVETEKPVSDPGSAANLLERTKECFYNWPTSPTMVQVVLELDSRAHFNPLDASVALGVTTELSESASVIEGTPPAFALTPGQPCGSRVTLTGWSPPESSASSSTPNDVTLLSIRFQIMAEPQDWLVMGMASGTTVLALQTRTSSAKETPAPSNDESPSKTPSCEFSVTLVPLRLGVLALPRFLIQVEAMPELGGPPAPTVEVAHEYSFHHVNVLPNPVNGYHLSRYI</sequence>
<dbReference type="AlphaFoldDB" id="A0A4P9ZL67"/>
<gene>
    <name evidence="3" type="ORF">BJ085DRAFT_32761</name>
</gene>
<evidence type="ECO:0000313" key="3">
    <source>
        <dbReference type="EMBL" id="RKP33322.1"/>
    </source>
</evidence>
<accession>A0A4P9ZL67</accession>
<dbReference type="Pfam" id="PF12584">
    <property type="entry name" value="TRAPPC10"/>
    <property type="match status" value="1"/>
</dbReference>
<dbReference type="EMBL" id="ML004037">
    <property type="protein sequence ID" value="RKP33322.1"/>
    <property type="molecule type" value="Genomic_DNA"/>
</dbReference>
<keyword evidence="4" id="KW-1185">Reference proteome</keyword>
<protein>
    <recommendedName>
        <fullName evidence="2">TRAPPC10/Trs130 C-terminal domain-containing protein</fullName>
    </recommendedName>
</protein>
<dbReference type="Proteomes" id="UP000268162">
    <property type="component" value="Unassembled WGS sequence"/>
</dbReference>
<reference evidence="4" key="1">
    <citation type="journal article" date="2018" name="Nat. Microbiol.">
        <title>Leveraging single-cell genomics to expand the fungal tree of life.</title>
        <authorList>
            <person name="Ahrendt S.R."/>
            <person name="Quandt C.A."/>
            <person name="Ciobanu D."/>
            <person name="Clum A."/>
            <person name="Salamov A."/>
            <person name="Andreopoulos B."/>
            <person name="Cheng J.F."/>
            <person name="Woyke T."/>
            <person name="Pelin A."/>
            <person name="Henrissat B."/>
            <person name="Reynolds N.K."/>
            <person name="Benny G.L."/>
            <person name="Smith M.E."/>
            <person name="James T.Y."/>
            <person name="Grigoriev I.V."/>
        </authorList>
    </citation>
    <scope>NUCLEOTIDE SEQUENCE [LARGE SCALE GENOMIC DNA]</scope>
    <source>
        <strain evidence="4">RSA 468</strain>
    </source>
</reference>
<proteinExistence type="predicted"/>
<feature type="region of interest" description="Disordered" evidence="1">
    <location>
        <begin position="191"/>
        <end position="213"/>
    </location>
</feature>
<feature type="domain" description="TRAPPC10/Trs130 C-terminal" evidence="2">
    <location>
        <begin position="128"/>
        <end position="236"/>
    </location>
</feature>
<dbReference type="InterPro" id="IPR022233">
    <property type="entry name" value="TRAPPC10/Trs130_C"/>
</dbReference>
<organism evidence="3 4">
    <name type="scientific">Dimargaris cristalligena</name>
    <dbReference type="NCBI Taxonomy" id="215637"/>
    <lineage>
        <taxon>Eukaryota</taxon>
        <taxon>Fungi</taxon>
        <taxon>Fungi incertae sedis</taxon>
        <taxon>Zoopagomycota</taxon>
        <taxon>Kickxellomycotina</taxon>
        <taxon>Dimargaritomycetes</taxon>
        <taxon>Dimargaritales</taxon>
        <taxon>Dimargaritaceae</taxon>
        <taxon>Dimargaris</taxon>
    </lineage>
</organism>
<name>A0A4P9ZL67_9FUNG</name>
<evidence type="ECO:0000256" key="1">
    <source>
        <dbReference type="SAM" id="MobiDB-lite"/>
    </source>
</evidence>
<evidence type="ECO:0000313" key="4">
    <source>
        <dbReference type="Proteomes" id="UP000268162"/>
    </source>
</evidence>
<evidence type="ECO:0000259" key="2">
    <source>
        <dbReference type="Pfam" id="PF12584"/>
    </source>
</evidence>